<dbReference type="InterPro" id="IPR019819">
    <property type="entry name" value="Carboxylesterase_B_CS"/>
</dbReference>
<evidence type="ECO:0000313" key="6">
    <source>
        <dbReference type="EMBL" id="TKR81962.1"/>
    </source>
</evidence>
<name>A0A4U5NGW3_STECR</name>
<dbReference type="STRING" id="34508.A0A4U5NGW3"/>
<dbReference type="AlphaFoldDB" id="A0A4U5NGW3"/>
<evidence type="ECO:0000313" key="7">
    <source>
        <dbReference type="Proteomes" id="UP000298663"/>
    </source>
</evidence>
<dbReference type="EC" id="3.1.1.-" evidence="4"/>
<dbReference type="SUPFAM" id="SSF53474">
    <property type="entry name" value="alpha/beta-Hydrolases"/>
    <property type="match status" value="1"/>
</dbReference>
<dbReference type="PROSITE" id="PS00941">
    <property type="entry name" value="CARBOXYLESTERASE_B_2"/>
    <property type="match status" value="1"/>
</dbReference>
<dbReference type="EMBL" id="AZBU02000004">
    <property type="protein sequence ID" value="TKR81962.1"/>
    <property type="molecule type" value="Genomic_DNA"/>
</dbReference>
<dbReference type="InterPro" id="IPR019826">
    <property type="entry name" value="Carboxylesterase_B_AS"/>
</dbReference>
<feature type="signal peptide" evidence="4">
    <location>
        <begin position="1"/>
        <end position="23"/>
    </location>
</feature>
<evidence type="ECO:0000256" key="1">
    <source>
        <dbReference type="ARBA" id="ARBA00005964"/>
    </source>
</evidence>
<dbReference type="Gene3D" id="3.40.50.1820">
    <property type="entry name" value="alpha/beta hydrolase"/>
    <property type="match status" value="1"/>
</dbReference>
<evidence type="ECO:0000259" key="5">
    <source>
        <dbReference type="Pfam" id="PF00135"/>
    </source>
</evidence>
<evidence type="ECO:0000256" key="3">
    <source>
        <dbReference type="ARBA" id="ARBA00022801"/>
    </source>
</evidence>
<dbReference type="PANTHER" id="PTHR44590">
    <property type="entry name" value="CARBOXYLIC ESTER HYDROLASE-RELATED"/>
    <property type="match status" value="1"/>
</dbReference>
<feature type="domain" description="Carboxylesterase type B" evidence="5">
    <location>
        <begin position="25"/>
        <end position="554"/>
    </location>
</feature>
<organism evidence="6 7">
    <name type="scientific">Steinernema carpocapsae</name>
    <name type="common">Entomopathogenic nematode</name>
    <dbReference type="NCBI Taxonomy" id="34508"/>
    <lineage>
        <taxon>Eukaryota</taxon>
        <taxon>Metazoa</taxon>
        <taxon>Ecdysozoa</taxon>
        <taxon>Nematoda</taxon>
        <taxon>Chromadorea</taxon>
        <taxon>Rhabditida</taxon>
        <taxon>Tylenchina</taxon>
        <taxon>Panagrolaimomorpha</taxon>
        <taxon>Strongyloidoidea</taxon>
        <taxon>Steinernematidae</taxon>
        <taxon>Steinernema</taxon>
    </lineage>
</organism>
<gene>
    <name evidence="6" type="ORF">L596_015751</name>
</gene>
<keyword evidence="3 4" id="KW-0378">Hydrolase</keyword>
<sequence>MGPTFAMLLIVALFVWLGTGVWGGAPVVETPYGRVEGFEYALRNGEKANVFLGIPYAKPPVGELRLEHPQKLDKWTEVKEAKEFAAACHGHHLLTAKYMEPEGTEFSEDCLFLNVIAPAKKSSDPNGFPVFVFIHGGGFEFGSSNFYGFKNVSENFVSQGIVFVSLNYRLSAFGFFSTGDVASPGNLGLWDQTLALQFIQETISRFGGDPDRVTISGESAGGASVSALSFSPHLNRLFQQVIAMSGSLYAGWATHEAVVEESLKLAETLKCEGDSYEILDCMKTKRVDEIHEAIEKNGCSRDDLLTLVYNPRLDGEFFPYDFETMLRKAPKIPMVTGVTDTEGGFMSMLENIDKMILTSVPRSKWKTYSAEDLKTYIEEKSVGEHYGKAGEFLKAKMVEFYVDRPKEGGGEMNATDYLDRLTLLYSDIYFNVPAYQEAMDKSAKDVPVFLYSEDYFNPAELNALKIPVKGSYHGNEIPYIFGVSFGVKIEFNEDDWKFQKDLLEGFTSFIKTGKPTIRGKPWKAISANHLDRFMSFTPKSEMKKGFKKESMDFWLKDVAKNVDLNVVRKALFPATKKPVSDRVEL</sequence>
<reference evidence="6 7" key="2">
    <citation type="journal article" date="2019" name="G3 (Bethesda)">
        <title>Hybrid Assembly of the Genome of the Entomopathogenic Nematode Steinernema carpocapsae Identifies the X-Chromosome.</title>
        <authorList>
            <person name="Serra L."/>
            <person name="Macchietto M."/>
            <person name="Macias-Munoz A."/>
            <person name="McGill C.J."/>
            <person name="Rodriguez I.M."/>
            <person name="Rodriguez B."/>
            <person name="Murad R."/>
            <person name="Mortazavi A."/>
        </authorList>
    </citation>
    <scope>NUCLEOTIDE SEQUENCE [LARGE SCALE GENOMIC DNA]</scope>
    <source>
        <strain evidence="6 7">ALL</strain>
    </source>
</reference>
<comment type="caution">
    <text evidence="6">The sequence shown here is derived from an EMBL/GenBank/DDBJ whole genome shotgun (WGS) entry which is preliminary data.</text>
</comment>
<feature type="chain" id="PRO_5020917008" description="Carboxylic ester hydrolase" evidence="4">
    <location>
        <begin position="24"/>
        <end position="585"/>
    </location>
</feature>
<dbReference type="InterPro" id="IPR029058">
    <property type="entry name" value="AB_hydrolase_fold"/>
</dbReference>
<dbReference type="GO" id="GO:0052689">
    <property type="term" value="F:carboxylic ester hydrolase activity"/>
    <property type="evidence" value="ECO:0007669"/>
    <property type="project" value="UniProtKB-KW"/>
</dbReference>
<reference evidence="6 7" key="1">
    <citation type="journal article" date="2015" name="Genome Biol.">
        <title>Comparative genomics of Steinernema reveals deeply conserved gene regulatory networks.</title>
        <authorList>
            <person name="Dillman A.R."/>
            <person name="Macchietto M."/>
            <person name="Porter C.F."/>
            <person name="Rogers A."/>
            <person name="Williams B."/>
            <person name="Antoshechkin I."/>
            <person name="Lee M.M."/>
            <person name="Goodwin Z."/>
            <person name="Lu X."/>
            <person name="Lewis E.E."/>
            <person name="Goodrich-Blair H."/>
            <person name="Stock S.P."/>
            <person name="Adams B.J."/>
            <person name="Sternberg P.W."/>
            <person name="Mortazavi A."/>
        </authorList>
    </citation>
    <scope>NUCLEOTIDE SEQUENCE [LARGE SCALE GENOMIC DNA]</scope>
    <source>
        <strain evidence="6 7">ALL</strain>
    </source>
</reference>
<dbReference type="PROSITE" id="PS00122">
    <property type="entry name" value="CARBOXYLESTERASE_B_1"/>
    <property type="match status" value="1"/>
</dbReference>
<dbReference type="Proteomes" id="UP000298663">
    <property type="component" value="Unassembled WGS sequence"/>
</dbReference>
<accession>A0A4U5NGW3</accession>
<dbReference type="InterPro" id="IPR002018">
    <property type="entry name" value="CarbesteraseB"/>
</dbReference>
<dbReference type="Pfam" id="PF00135">
    <property type="entry name" value="COesterase"/>
    <property type="match status" value="1"/>
</dbReference>
<evidence type="ECO:0000256" key="2">
    <source>
        <dbReference type="ARBA" id="ARBA00022487"/>
    </source>
</evidence>
<keyword evidence="4" id="KW-0732">Signal</keyword>
<comment type="similarity">
    <text evidence="1 4">Belongs to the type-B carboxylesterase/lipase family.</text>
</comment>
<evidence type="ECO:0000256" key="4">
    <source>
        <dbReference type="RuleBase" id="RU361235"/>
    </source>
</evidence>
<protein>
    <recommendedName>
        <fullName evidence="4">Carboxylic ester hydrolase</fullName>
        <ecNumber evidence="4">3.1.1.-</ecNumber>
    </recommendedName>
</protein>
<keyword evidence="2" id="KW-0719">Serine esterase</keyword>
<proteinExistence type="inferred from homology"/>
<keyword evidence="7" id="KW-1185">Reference proteome</keyword>
<dbReference type="OrthoDB" id="5854651at2759"/>
<dbReference type="PANTHER" id="PTHR44590:SF4">
    <property type="entry name" value="CARBOXYLIC ESTER HYDROLASE"/>
    <property type="match status" value="1"/>
</dbReference>